<name>A0A7W2EW99_9BURK</name>
<dbReference type="Gene3D" id="2.40.50.180">
    <property type="entry name" value="CheA-289, Domain 4"/>
    <property type="match status" value="1"/>
</dbReference>
<dbReference type="SUPFAM" id="SSF50341">
    <property type="entry name" value="CheW-like"/>
    <property type="match status" value="1"/>
</dbReference>
<evidence type="ECO:0000259" key="1">
    <source>
        <dbReference type="PROSITE" id="PS50851"/>
    </source>
</evidence>
<evidence type="ECO:0000313" key="2">
    <source>
        <dbReference type="EMBL" id="MBA5639789.1"/>
    </source>
</evidence>
<dbReference type="InterPro" id="IPR036061">
    <property type="entry name" value="CheW-like_dom_sf"/>
</dbReference>
<dbReference type="AlphaFoldDB" id="A0A7W2EW99"/>
<dbReference type="RefSeq" id="WP_182166644.1">
    <property type="nucleotide sequence ID" value="NZ_JACEZT010000019.1"/>
</dbReference>
<keyword evidence="3" id="KW-1185">Reference proteome</keyword>
<gene>
    <name evidence="2" type="ORF">H3H37_22260</name>
</gene>
<dbReference type="EMBL" id="JACEZT010000019">
    <property type="protein sequence ID" value="MBA5639789.1"/>
    <property type="molecule type" value="Genomic_DNA"/>
</dbReference>
<evidence type="ECO:0000313" key="3">
    <source>
        <dbReference type="Proteomes" id="UP000534388"/>
    </source>
</evidence>
<feature type="domain" description="CheW-like" evidence="1">
    <location>
        <begin position="688"/>
        <end position="836"/>
    </location>
</feature>
<comment type="caution">
    <text evidence="2">The sequence shown here is derived from an EMBL/GenBank/DDBJ whole genome shotgun (WGS) entry which is preliminary data.</text>
</comment>
<sequence>MNMTLPFPVDRFLPYMPDVGRCERSLHELNLMWRMIEASAKMNCPNEAETILPTVMATRAGFSQLEQELVAGLAREKTNTVLAEMATKSQYIIEIVVRNLYERTADVGFLATDHELCAFVAGLDGDAGNDVERVRARLRSYRDKYSVYDEIILLAPDGTVLAQIDDASPVARSEDPLIAATLSCDSHVETFRASDLRPGKRQALIYSRRMHHPATGAVVGVLCLCFHFEEEMARIFHTHRDHTERTLMLLLDADGAVIASADPLWIPLGATVPVNRKGSPTLMKHAGRDYLVRTAVSPGYQGYPGPDGWQGQVMVPVDVAFGSLDSDVLAGLAPEWAEGLLSHARSFCPPLHEIVGAAEMVRRVVWNGQVMSSGQEGDSARLQSVLEQISETGARSNALFADSIDELFETVLAAGLRDAEFASHLMVDLLDRNLYERANDCRWWALSPELRRLLAGEQPDRGARIANVLAYIHGLYTVYSSLVVYDVDGKVVASSGPCSATAIDADALAAVLALRTEQDYHVTPFAPSPLYDGRPTYVYHAAIRSPGPDQAVIGGIGIVFDAATEFDAMLRGALGGRANLHACFIERSGTIIASTDPARPVGATFEIAPHLAAMENGRSGSCLLTHDEHYALLGCTVSHGYREFKVSDGYPADVLAVVVQSFGAVRAGGAAGTARPRMLSAPAGGGHGAEYATFFVGTSLFAMDAAGVYEARTASKLTPVSMGGGAACIGILELDGAGKDDTDHVWVYDLGFFLSGRSTEIDGRSQVVVVRHGARTVGLLVSELHGVAKFGDDDLIALPLVSQDGRSLVTRIIKAYGGEVLIQLIDIASLFGLLEYGEVSC</sequence>
<dbReference type="SMART" id="SM00260">
    <property type="entry name" value="CheW"/>
    <property type="match status" value="1"/>
</dbReference>
<proteinExistence type="predicted"/>
<dbReference type="PROSITE" id="PS50851">
    <property type="entry name" value="CHEW"/>
    <property type="match status" value="1"/>
</dbReference>
<reference evidence="2 3" key="1">
    <citation type="submission" date="2020-07" db="EMBL/GenBank/DDBJ databases">
        <title>Novel species isolated from subtropical streams in China.</title>
        <authorList>
            <person name="Lu H."/>
        </authorList>
    </citation>
    <scope>NUCLEOTIDE SEQUENCE [LARGE SCALE GENOMIC DNA]</scope>
    <source>
        <strain evidence="2 3">LX20W</strain>
    </source>
</reference>
<dbReference type="GO" id="GO:0006935">
    <property type="term" value="P:chemotaxis"/>
    <property type="evidence" value="ECO:0007669"/>
    <property type="project" value="InterPro"/>
</dbReference>
<dbReference type="Gene3D" id="2.30.30.40">
    <property type="entry name" value="SH3 Domains"/>
    <property type="match status" value="1"/>
</dbReference>
<protein>
    <submittedName>
        <fullName evidence="2">Chemotaxis protein CheW</fullName>
    </submittedName>
</protein>
<dbReference type="GO" id="GO:0007165">
    <property type="term" value="P:signal transduction"/>
    <property type="evidence" value="ECO:0007669"/>
    <property type="project" value="InterPro"/>
</dbReference>
<dbReference type="Proteomes" id="UP000534388">
    <property type="component" value="Unassembled WGS sequence"/>
</dbReference>
<dbReference type="InterPro" id="IPR002545">
    <property type="entry name" value="CheW-lke_dom"/>
</dbReference>
<organism evidence="2 3">
    <name type="scientific">Rugamonas brunnea</name>
    <dbReference type="NCBI Taxonomy" id="2758569"/>
    <lineage>
        <taxon>Bacteria</taxon>
        <taxon>Pseudomonadati</taxon>
        <taxon>Pseudomonadota</taxon>
        <taxon>Betaproteobacteria</taxon>
        <taxon>Burkholderiales</taxon>
        <taxon>Oxalobacteraceae</taxon>
        <taxon>Telluria group</taxon>
        <taxon>Rugamonas</taxon>
    </lineage>
</organism>
<dbReference type="Pfam" id="PF01584">
    <property type="entry name" value="CheW"/>
    <property type="match status" value="1"/>
</dbReference>
<accession>A0A7W2EW99</accession>